<evidence type="ECO:0000313" key="16">
    <source>
        <dbReference type="Proteomes" id="UP001217754"/>
    </source>
</evidence>
<evidence type="ECO:0000256" key="1">
    <source>
        <dbReference type="ARBA" id="ARBA00004123"/>
    </source>
</evidence>
<keyword evidence="6 10" id="KW-0498">Mitosis</keyword>
<dbReference type="PANTHER" id="PTHR14222">
    <property type="entry name" value="CONDENSIN"/>
    <property type="match status" value="1"/>
</dbReference>
<evidence type="ECO:0000256" key="5">
    <source>
        <dbReference type="ARBA" id="ARBA00022618"/>
    </source>
</evidence>
<feature type="coiled-coil region" evidence="11">
    <location>
        <begin position="837"/>
        <end position="871"/>
    </location>
</feature>
<dbReference type="InterPro" id="IPR011989">
    <property type="entry name" value="ARM-like"/>
</dbReference>
<dbReference type="AlphaFoldDB" id="A0AAF0F4G2"/>
<evidence type="ECO:0000259" key="14">
    <source>
        <dbReference type="Pfam" id="PF12922"/>
    </source>
</evidence>
<organism evidence="15 16">
    <name type="scientific">Malassezia japonica</name>
    <dbReference type="NCBI Taxonomy" id="223818"/>
    <lineage>
        <taxon>Eukaryota</taxon>
        <taxon>Fungi</taxon>
        <taxon>Dikarya</taxon>
        <taxon>Basidiomycota</taxon>
        <taxon>Ustilaginomycotina</taxon>
        <taxon>Malasseziomycetes</taxon>
        <taxon>Malasseziales</taxon>
        <taxon>Malasseziaceae</taxon>
        <taxon>Malassezia</taxon>
    </lineage>
</organism>
<sequence length="1215" mass="135989">MASAFVLADELLRLQEDELEIEHEVLIDTLDAEEQAATVDRAVDAVAHAPTSVQQSEVYGGLLSCIKYAASLRASACHKLVDAVLSGMQSVVDELAEDEAPSLEALERYAFLLQYLVQSLEKHRSQWGGAPTRGKPTGDGWTWPSSIPPVLATMARALRALSERVWEATAVRDTFVSRCMLRPATLLLENEAYCKVPAIKNGLFRVMCLGVKLHGQAFNVQTSILQSLQYYEHLAELMAELLETMRVEFDVERIAEDVLRDLASKTFTSLDSKSPRSYGRFLVRMAELNPRSVLKQISLLQTHLDSESYPMRNAMVEVQGLLIKELSMNEDFAPAAADVDDDDERPGSAHQKQIEMFFGKIFERFLDLTTFVRTKTIQTCMALCELPVKFAPQRLQMAALAVRALEDKGSNVRRNAIALLIKLILTHPYGLLHGGELNKSAWEERRAVVQTELEKAESVLTFPETEAPEQEDTTDRRKPRKSALDLEALAASQQSMTQEDQEKLVKLRLTVQYYTDALRFIELMEQAIPILVQLLASTFKAEVLESMEFFRVAHEYKIQGAMDGVRAMVHLVWAKDNALVMEDGSQLKGIRSRLIEVYRALYFDAYPELSRAENVARISRNMIERTFGATLAELTSLEQLLSLMQSERMISDEVIEKLWEVYAASRPIAKAQRRGAILVLSMLATADRALVADKIETLLQIGLGPLGMRDVTLATHTCVALQRVAGSAKKVKGALSDANVRYPMAHPLFARLRAAIQMPVSGEEQKAGWFSLAEHAVQAIYLLGEQPDALCTEIVRQLTLAAFDEECAEEAKAFRFAQLLFVVGHVALKQIVYLELVERELKRRKAVKDAADGAEKRASELDQVAGNAEDEIGDMIAYIKDRELLYAPQSLLGLYGPLVAQICSAPKEYADVYVQRAATLSLAKLMCISSEYCDTHLALLLHVLKSAKDPVVRANVVIGLGDVAISFGTLVDENSERLYAGLNDGNLGVKKNTLMVLTHLILNGMIKVKGQLGELAKCLEDEEPRVSDLAKLFFSELATKENAVYNNLPDIISHLSSGEHAVEEDVFVNTMRFIFTFIDKERQAENVIEKLCQRFRLTTEERQWRDIAYCLSLLPYRSERSIKKLVEGLPYYQDKLYSPEVYKRFAEILTKMRQGKSTAQAKAGDADLREFEEILAQTAAQGRDDQALEHAAHAHVARTERKRAQRAPRRKVAAS</sequence>
<feature type="compositionally biased region" description="Basic and acidic residues" evidence="12">
    <location>
        <begin position="1182"/>
        <end position="1192"/>
    </location>
</feature>
<name>A0AAF0F4G2_9BASI</name>
<dbReference type="Proteomes" id="UP001217754">
    <property type="component" value="Chromosome 6"/>
</dbReference>
<evidence type="ECO:0000259" key="13">
    <source>
        <dbReference type="Pfam" id="PF12717"/>
    </source>
</evidence>
<dbReference type="InterPro" id="IPR007673">
    <property type="entry name" value="Condensin_cplx_su1"/>
</dbReference>
<keyword evidence="16" id="KW-1185">Reference proteome</keyword>
<keyword evidence="11" id="KW-0175">Coiled coil</keyword>
<dbReference type="InterPro" id="IPR032682">
    <property type="entry name" value="Cnd1_C"/>
</dbReference>
<evidence type="ECO:0000313" key="15">
    <source>
        <dbReference type="EMBL" id="WFD40352.1"/>
    </source>
</evidence>
<evidence type="ECO:0000256" key="3">
    <source>
        <dbReference type="ARBA" id="ARBA00009606"/>
    </source>
</evidence>
<dbReference type="GO" id="GO:0000796">
    <property type="term" value="C:condensin complex"/>
    <property type="evidence" value="ECO:0007669"/>
    <property type="project" value="TreeGrafter"/>
</dbReference>
<feature type="region of interest" description="Disordered" evidence="12">
    <location>
        <begin position="462"/>
        <end position="481"/>
    </location>
</feature>
<dbReference type="EMBL" id="CP119963">
    <property type="protein sequence ID" value="WFD40352.1"/>
    <property type="molecule type" value="Genomic_DNA"/>
</dbReference>
<comment type="similarity">
    <text evidence="3 10">Belongs to the CND1 (condensin subunit 1) family.</text>
</comment>
<protein>
    <recommendedName>
        <fullName evidence="10">Condensin complex subunit 1</fullName>
    </recommendedName>
</protein>
<evidence type="ECO:0000256" key="11">
    <source>
        <dbReference type="SAM" id="Coils"/>
    </source>
</evidence>
<dbReference type="GeneID" id="85226989"/>
<evidence type="ECO:0000256" key="6">
    <source>
        <dbReference type="ARBA" id="ARBA00022776"/>
    </source>
</evidence>
<evidence type="ECO:0000256" key="9">
    <source>
        <dbReference type="ARBA" id="ARBA00023306"/>
    </source>
</evidence>
<dbReference type="InterPro" id="IPR026971">
    <property type="entry name" value="CND1/NCAPD3"/>
</dbReference>
<dbReference type="InterPro" id="IPR024324">
    <property type="entry name" value="Condensin_cplx_su1_N"/>
</dbReference>
<dbReference type="GO" id="GO:0042393">
    <property type="term" value="F:histone binding"/>
    <property type="evidence" value="ECO:0007669"/>
    <property type="project" value="TreeGrafter"/>
</dbReference>
<feature type="domain" description="Condensin complex subunit 1 N-terminal" evidence="14">
    <location>
        <begin position="76"/>
        <end position="220"/>
    </location>
</feature>
<dbReference type="Pfam" id="PF12922">
    <property type="entry name" value="Cnd1_N"/>
    <property type="match status" value="1"/>
</dbReference>
<evidence type="ECO:0000256" key="10">
    <source>
        <dbReference type="PIRNR" id="PIRNR017127"/>
    </source>
</evidence>
<dbReference type="GO" id="GO:0000779">
    <property type="term" value="C:condensed chromosome, centromeric region"/>
    <property type="evidence" value="ECO:0007669"/>
    <property type="project" value="TreeGrafter"/>
</dbReference>
<evidence type="ECO:0000256" key="8">
    <source>
        <dbReference type="ARBA" id="ARBA00023242"/>
    </source>
</evidence>
<dbReference type="GO" id="GO:0005634">
    <property type="term" value="C:nucleus"/>
    <property type="evidence" value="ECO:0007669"/>
    <property type="project" value="UniProtKB-SubCell"/>
</dbReference>
<keyword evidence="8" id="KW-0539">Nucleus</keyword>
<keyword evidence="7 10" id="KW-0226">DNA condensation</keyword>
<dbReference type="GO" id="GO:0010032">
    <property type="term" value="P:meiotic chromosome condensation"/>
    <property type="evidence" value="ECO:0007669"/>
    <property type="project" value="TreeGrafter"/>
</dbReference>
<keyword evidence="5 10" id="KW-0132">Cell division</keyword>
<keyword evidence="4" id="KW-0158">Chromosome</keyword>
<comment type="function">
    <text evidence="10">Regulatory subunit of the condensin complex, a complex required for conversion of interphase chromatin into mitotic-like condense chromosomes. The condensin complex probably introduces positive supercoils into relaxed DNA in the presence of type I topoisomerases and converts nicked DNA into positive knotted forms in the presence of type II topoisomerases.</text>
</comment>
<feature type="region of interest" description="Disordered" evidence="12">
    <location>
        <begin position="1182"/>
        <end position="1215"/>
    </location>
</feature>
<dbReference type="GO" id="GO:0007076">
    <property type="term" value="P:mitotic chromosome condensation"/>
    <property type="evidence" value="ECO:0007669"/>
    <property type="project" value="InterPro"/>
</dbReference>
<evidence type="ECO:0000256" key="12">
    <source>
        <dbReference type="SAM" id="MobiDB-lite"/>
    </source>
</evidence>
<dbReference type="Gene3D" id="1.25.10.10">
    <property type="entry name" value="Leucine-rich Repeat Variant"/>
    <property type="match status" value="2"/>
</dbReference>
<keyword evidence="9 10" id="KW-0131">Cell cycle</keyword>
<dbReference type="InterPro" id="IPR016024">
    <property type="entry name" value="ARM-type_fold"/>
</dbReference>
<dbReference type="Pfam" id="PF12717">
    <property type="entry name" value="Cnd1"/>
    <property type="match status" value="1"/>
</dbReference>
<evidence type="ECO:0000256" key="4">
    <source>
        <dbReference type="ARBA" id="ARBA00022454"/>
    </source>
</evidence>
<gene>
    <name evidence="15" type="primary">cnd1</name>
    <name evidence="15" type="ORF">MJAP1_003338</name>
</gene>
<reference evidence="15" key="1">
    <citation type="submission" date="2023-03" db="EMBL/GenBank/DDBJ databases">
        <title>Mating type loci evolution in Malassezia.</title>
        <authorList>
            <person name="Coelho M.A."/>
        </authorList>
    </citation>
    <scope>NUCLEOTIDE SEQUENCE</scope>
    <source>
        <strain evidence="15">CBS 9431</strain>
    </source>
</reference>
<dbReference type="PIRSF" id="PIRSF017127">
    <property type="entry name" value="Condensin_D2"/>
    <property type="match status" value="1"/>
</dbReference>
<evidence type="ECO:0000256" key="7">
    <source>
        <dbReference type="ARBA" id="ARBA00023067"/>
    </source>
</evidence>
<feature type="domain" description="Condensin complex subunit 1 C-terminal" evidence="13">
    <location>
        <begin position="951"/>
        <end position="1112"/>
    </location>
</feature>
<dbReference type="SUPFAM" id="SSF48371">
    <property type="entry name" value="ARM repeat"/>
    <property type="match status" value="1"/>
</dbReference>
<feature type="compositionally biased region" description="Basic residues" evidence="12">
    <location>
        <begin position="1193"/>
        <end position="1215"/>
    </location>
</feature>
<dbReference type="PANTHER" id="PTHR14222:SF2">
    <property type="entry name" value="CONDENSIN COMPLEX SUBUNIT 1"/>
    <property type="match status" value="1"/>
</dbReference>
<evidence type="ECO:0000256" key="2">
    <source>
        <dbReference type="ARBA" id="ARBA00004286"/>
    </source>
</evidence>
<accession>A0AAF0F4G2</accession>
<proteinExistence type="inferred from homology"/>
<dbReference type="GO" id="GO:0051301">
    <property type="term" value="P:cell division"/>
    <property type="evidence" value="ECO:0007669"/>
    <property type="project" value="UniProtKB-KW"/>
</dbReference>
<comment type="subcellular location">
    <subcellularLocation>
        <location evidence="2">Chromosome</location>
    </subcellularLocation>
    <subcellularLocation>
        <location evidence="1">Nucleus</location>
    </subcellularLocation>
</comment>
<dbReference type="RefSeq" id="XP_060123249.1">
    <property type="nucleotide sequence ID" value="XM_060267266.1"/>
</dbReference>